<dbReference type="AlphaFoldDB" id="A0A7H8NBN4"/>
<name>A0A7H8NBN4_9ACTN</name>
<dbReference type="EMBL" id="CP054929">
    <property type="protein sequence ID" value="QKW51834.1"/>
    <property type="molecule type" value="Genomic_DNA"/>
</dbReference>
<dbReference type="RefSeq" id="WP_176163542.1">
    <property type="nucleotide sequence ID" value="NZ_CP054929.1"/>
</dbReference>
<evidence type="ECO:0000313" key="2">
    <source>
        <dbReference type="Proteomes" id="UP000509303"/>
    </source>
</evidence>
<evidence type="ECO:0000313" key="1">
    <source>
        <dbReference type="EMBL" id="QKW51834.1"/>
    </source>
</evidence>
<reference evidence="1 2" key="1">
    <citation type="submission" date="2020-06" db="EMBL/GenBank/DDBJ databases">
        <title>Genome mining for natural products.</title>
        <authorList>
            <person name="Zhang B."/>
            <person name="Shi J."/>
            <person name="Ge H."/>
        </authorList>
    </citation>
    <scope>NUCLEOTIDE SEQUENCE [LARGE SCALE GENOMIC DNA]</scope>
    <source>
        <strain evidence="1 2">NA00687</strain>
    </source>
</reference>
<sequence>MREYRAECPRLARAAAIVTGTITPSSTRPDPWGPVVVAYKAAEKGVILDRPDQVLGASQRLVGTGAGQETDYHRHRLDVARAYTMVRKYPEAVEVLTAIHAAQPEWLVQQRYAQDIVGHVIKRRRTLTPEMRVLADALSVPT</sequence>
<organism evidence="1 2">
    <name type="scientific">Streptomyces buecherae</name>
    <dbReference type="NCBI Taxonomy" id="2763006"/>
    <lineage>
        <taxon>Bacteria</taxon>
        <taxon>Bacillati</taxon>
        <taxon>Actinomycetota</taxon>
        <taxon>Actinomycetes</taxon>
        <taxon>Kitasatosporales</taxon>
        <taxon>Streptomycetaceae</taxon>
        <taxon>Streptomyces</taxon>
    </lineage>
</organism>
<proteinExistence type="predicted"/>
<accession>A0A7H8NBN4</accession>
<keyword evidence="2" id="KW-1185">Reference proteome</keyword>
<protein>
    <submittedName>
        <fullName evidence="1">Uncharacterized protein</fullName>
    </submittedName>
</protein>
<dbReference type="Proteomes" id="UP000509303">
    <property type="component" value="Chromosome"/>
</dbReference>
<gene>
    <name evidence="1" type="ORF">HUT08_22450</name>
</gene>